<protein>
    <submittedName>
        <fullName evidence="2">Phage major capsid protein, HK97 family</fullName>
    </submittedName>
</protein>
<name>A0A0F7L5W5_9VIRU</name>
<evidence type="ECO:0000256" key="1">
    <source>
        <dbReference type="SAM" id="MobiDB-lite"/>
    </source>
</evidence>
<feature type="compositionally biased region" description="Basic residues" evidence="1">
    <location>
        <begin position="25"/>
        <end position="61"/>
    </location>
</feature>
<organism evidence="2">
    <name type="scientific">uncultured marine virus</name>
    <dbReference type="NCBI Taxonomy" id="186617"/>
    <lineage>
        <taxon>Viruses</taxon>
        <taxon>environmental samples</taxon>
    </lineage>
</organism>
<reference evidence="2" key="1">
    <citation type="journal article" date="2015" name="Front. Microbiol.">
        <title>Combining genomic sequencing methods to explore viral diversity and reveal potential virus-host interactions.</title>
        <authorList>
            <person name="Chow C.E."/>
            <person name="Winget D.M."/>
            <person name="White R.A.III."/>
            <person name="Hallam S.J."/>
            <person name="Suttle C.A."/>
        </authorList>
    </citation>
    <scope>NUCLEOTIDE SEQUENCE</scope>
    <source>
        <strain evidence="2">Anoxic2_3</strain>
    </source>
</reference>
<sequence>MPGSVSCGVMRLKMNSLRAQESRIKPKSKSRKKQPTNPLKRKTRQWKKLRRSKLPKWRRSI</sequence>
<reference evidence="2" key="2">
    <citation type="submission" date="2015-03" db="EMBL/GenBank/DDBJ databases">
        <authorList>
            <person name="Chow C.-E.T."/>
            <person name="Winget D.M."/>
            <person name="White R.A.III."/>
            <person name="Hallam S.J."/>
            <person name="Suttle C.A."/>
        </authorList>
    </citation>
    <scope>NUCLEOTIDE SEQUENCE</scope>
    <source>
        <strain evidence="2">Anoxic2_3</strain>
    </source>
</reference>
<feature type="region of interest" description="Disordered" evidence="1">
    <location>
        <begin position="15"/>
        <end position="61"/>
    </location>
</feature>
<accession>A0A0F7L5W5</accession>
<dbReference type="EMBL" id="KR029587">
    <property type="protein sequence ID" value="AKH46897.1"/>
    <property type="molecule type" value="Genomic_DNA"/>
</dbReference>
<evidence type="ECO:0000313" key="2">
    <source>
        <dbReference type="EMBL" id="AKH46897.1"/>
    </source>
</evidence>
<proteinExistence type="predicted"/>